<feature type="compositionally biased region" description="Polar residues" evidence="1">
    <location>
        <begin position="50"/>
        <end position="62"/>
    </location>
</feature>
<protein>
    <submittedName>
        <fullName evidence="2">Uncharacterized protein</fullName>
    </submittedName>
</protein>
<evidence type="ECO:0000256" key="1">
    <source>
        <dbReference type="SAM" id="MobiDB-lite"/>
    </source>
</evidence>
<sequence length="69" mass="7328">MDHLDKLVSRLETVTAKLENLGSFKPQPAPKPAHLGSGNGPCYAGRRGGDSNSTVSNLNQLQAEELLPT</sequence>
<dbReference type="InterPro" id="IPR013992">
    <property type="entry name" value="Adenylate_cyclase-assoc_CAP_N"/>
</dbReference>
<dbReference type="GO" id="GO:0003779">
    <property type="term" value="F:actin binding"/>
    <property type="evidence" value="ECO:0007669"/>
    <property type="project" value="InterPro"/>
</dbReference>
<dbReference type="AlphaFoldDB" id="A0A368G275"/>
<evidence type="ECO:0000313" key="3">
    <source>
        <dbReference type="Proteomes" id="UP000252519"/>
    </source>
</evidence>
<dbReference type="EMBL" id="JOJR01000389">
    <property type="protein sequence ID" value="RCN38573.1"/>
    <property type="molecule type" value="Genomic_DNA"/>
</dbReference>
<keyword evidence="3" id="KW-1185">Reference proteome</keyword>
<dbReference type="OrthoDB" id="1601at2759"/>
<proteinExistence type="predicted"/>
<reference evidence="2 3" key="1">
    <citation type="submission" date="2014-10" db="EMBL/GenBank/DDBJ databases">
        <title>Draft genome of the hookworm Ancylostoma caninum.</title>
        <authorList>
            <person name="Mitreva M."/>
        </authorList>
    </citation>
    <scope>NUCLEOTIDE SEQUENCE [LARGE SCALE GENOMIC DNA]</scope>
    <source>
        <strain evidence="2 3">Baltimore</strain>
    </source>
</reference>
<accession>A0A368G275</accession>
<dbReference type="GO" id="GO:0007010">
    <property type="term" value="P:cytoskeleton organization"/>
    <property type="evidence" value="ECO:0007669"/>
    <property type="project" value="InterPro"/>
</dbReference>
<feature type="region of interest" description="Disordered" evidence="1">
    <location>
        <begin position="22"/>
        <end position="69"/>
    </location>
</feature>
<organism evidence="2 3">
    <name type="scientific">Ancylostoma caninum</name>
    <name type="common">Dog hookworm</name>
    <dbReference type="NCBI Taxonomy" id="29170"/>
    <lineage>
        <taxon>Eukaryota</taxon>
        <taxon>Metazoa</taxon>
        <taxon>Ecdysozoa</taxon>
        <taxon>Nematoda</taxon>
        <taxon>Chromadorea</taxon>
        <taxon>Rhabditida</taxon>
        <taxon>Rhabditina</taxon>
        <taxon>Rhabditomorpha</taxon>
        <taxon>Strongyloidea</taxon>
        <taxon>Ancylostomatidae</taxon>
        <taxon>Ancylostomatinae</taxon>
        <taxon>Ancylostoma</taxon>
    </lineage>
</organism>
<name>A0A368G275_ANCCA</name>
<dbReference type="Proteomes" id="UP000252519">
    <property type="component" value="Unassembled WGS sequence"/>
</dbReference>
<gene>
    <name evidence="2" type="ORF">ANCCAN_15513</name>
</gene>
<evidence type="ECO:0000313" key="2">
    <source>
        <dbReference type="EMBL" id="RCN38573.1"/>
    </source>
</evidence>
<dbReference type="Pfam" id="PF01213">
    <property type="entry name" value="CAP_N-CM"/>
    <property type="match status" value="1"/>
</dbReference>
<comment type="caution">
    <text evidence="2">The sequence shown here is derived from an EMBL/GenBank/DDBJ whole genome shotgun (WGS) entry which is preliminary data.</text>
</comment>